<accession>A0A1C6T9P5</accession>
<evidence type="ECO:0000256" key="9">
    <source>
        <dbReference type="RuleBase" id="RU000485"/>
    </source>
</evidence>
<dbReference type="SUPFAM" id="SSF51735">
    <property type="entry name" value="NAD(P)-binding Rossmann-fold domains"/>
    <property type="match status" value="1"/>
</dbReference>
<feature type="binding site" description="in other chain" evidence="7">
    <location>
        <begin position="132"/>
        <end position="134"/>
    </location>
    <ligand>
        <name>substrate</name>
        <note>ligand shared between dimeric partners</note>
    </ligand>
</feature>
<protein>
    <recommendedName>
        <fullName evidence="5 9">6-phosphogluconate dehydrogenase, decarboxylating</fullName>
        <ecNumber evidence="5 9">1.1.1.44</ecNumber>
    </recommendedName>
</protein>
<dbReference type="InterPro" id="IPR006183">
    <property type="entry name" value="Pgluconate_DH"/>
</dbReference>
<evidence type="ECO:0000259" key="10">
    <source>
        <dbReference type="SMART" id="SM01350"/>
    </source>
</evidence>
<keyword evidence="4 9" id="KW-0311">Gluconate utilization</keyword>
<dbReference type="PANTHER" id="PTHR11811">
    <property type="entry name" value="6-PHOSPHOGLUCONATE DEHYDROGENASE"/>
    <property type="match status" value="1"/>
</dbReference>
<feature type="binding site" evidence="8">
    <location>
        <begin position="13"/>
        <end position="18"/>
    </location>
    <ligand>
        <name>NADP(+)</name>
        <dbReference type="ChEBI" id="CHEBI:58349"/>
    </ligand>
</feature>
<dbReference type="Gene3D" id="3.40.50.720">
    <property type="entry name" value="NAD(P)-binding Rossmann-like Domain"/>
    <property type="match status" value="1"/>
</dbReference>
<dbReference type="STRING" id="568872.GA0070624_6245"/>
<feature type="binding site" evidence="7">
    <location>
        <position position="456"/>
    </location>
    <ligand>
        <name>substrate</name>
        <note>ligand shared between dimeric partners</note>
    </ligand>
</feature>
<dbReference type="PRINTS" id="PR00076">
    <property type="entry name" value="6PGDHDRGNASE"/>
</dbReference>
<dbReference type="Gene3D" id="1.20.5.320">
    <property type="entry name" value="6-Phosphogluconate Dehydrogenase, domain 3"/>
    <property type="match status" value="1"/>
</dbReference>
<dbReference type="InterPro" id="IPR006114">
    <property type="entry name" value="6PGDH_C"/>
</dbReference>
<dbReference type="InterPro" id="IPR013328">
    <property type="entry name" value="6PGD_dom2"/>
</dbReference>
<dbReference type="InterPro" id="IPR008927">
    <property type="entry name" value="6-PGluconate_DH-like_C_sf"/>
</dbReference>
<dbReference type="Proteomes" id="UP000199413">
    <property type="component" value="Unassembled WGS sequence"/>
</dbReference>
<dbReference type="NCBIfam" id="TIGR00873">
    <property type="entry name" value="gnd"/>
    <property type="match status" value="1"/>
</dbReference>
<comment type="similarity">
    <text evidence="1 5 9">Belongs to the 6-phosphogluconate dehydrogenase family.</text>
</comment>
<comment type="subunit">
    <text evidence="2 5">Homodimer.</text>
</comment>
<evidence type="ECO:0000313" key="11">
    <source>
        <dbReference type="EMBL" id="SCL38526.1"/>
    </source>
</evidence>
<dbReference type="FunFam" id="3.40.50.720:FF:000007">
    <property type="entry name" value="6-phosphogluconate dehydrogenase, decarboxylating"/>
    <property type="match status" value="1"/>
</dbReference>
<evidence type="ECO:0000256" key="3">
    <source>
        <dbReference type="ARBA" id="ARBA00023002"/>
    </source>
</evidence>
<dbReference type="GO" id="GO:0019521">
    <property type="term" value="P:D-gluconate metabolic process"/>
    <property type="evidence" value="ECO:0007669"/>
    <property type="project" value="UniProtKB-KW"/>
</dbReference>
<dbReference type="InterPro" id="IPR006113">
    <property type="entry name" value="6PGDH_Gnd/GntZ"/>
</dbReference>
<organism evidence="11 12">
    <name type="scientific">Micromonospora rhizosphaerae</name>
    <dbReference type="NCBI Taxonomy" id="568872"/>
    <lineage>
        <taxon>Bacteria</taxon>
        <taxon>Bacillati</taxon>
        <taxon>Actinomycetota</taxon>
        <taxon>Actinomycetes</taxon>
        <taxon>Micromonosporales</taxon>
        <taxon>Micromonosporaceae</taxon>
        <taxon>Micromonospora</taxon>
    </lineage>
</organism>
<comment type="catalytic activity">
    <reaction evidence="5 9">
        <text>6-phospho-D-gluconate + NADP(+) = D-ribulose 5-phosphate + CO2 + NADPH</text>
        <dbReference type="Rhea" id="RHEA:10116"/>
        <dbReference type="ChEBI" id="CHEBI:16526"/>
        <dbReference type="ChEBI" id="CHEBI:57783"/>
        <dbReference type="ChEBI" id="CHEBI:58121"/>
        <dbReference type="ChEBI" id="CHEBI:58349"/>
        <dbReference type="ChEBI" id="CHEBI:58759"/>
        <dbReference type="EC" id="1.1.1.44"/>
    </reaction>
</comment>
<dbReference type="FunFam" id="1.10.1040.10:FF:000002">
    <property type="entry name" value="6-phosphogluconate dehydrogenase, decarboxylating"/>
    <property type="match status" value="1"/>
</dbReference>
<reference evidence="12" key="1">
    <citation type="submission" date="2016-06" db="EMBL/GenBank/DDBJ databases">
        <authorList>
            <person name="Varghese N."/>
            <person name="Submissions Spin"/>
        </authorList>
    </citation>
    <scope>NUCLEOTIDE SEQUENCE [LARGE SCALE GENOMIC DNA]</scope>
    <source>
        <strain evidence="12">DSM 45431</strain>
    </source>
</reference>
<feature type="active site" description="Proton donor" evidence="6">
    <location>
        <position position="193"/>
    </location>
</feature>
<dbReference type="Pfam" id="PF03446">
    <property type="entry name" value="NAD_binding_2"/>
    <property type="match status" value="1"/>
</dbReference>
<feature type="domain" description="6-phosphogluconate dehydrogenase C-terminal" evidence="10">
    <location>
        <begin position="182"/>
        <end position="472"/>
    </location>
</feature>
<feature type="binding site" description="in other chain" evidence="7">
    <location>
        <position position="264"/>
    </location>
    <ligand>
        <name>substrate</name>
        <note>ligand shared between dimeric partners</note>
    </ligand>
</feature>
<evidence type="ECO:0000313" key="12">
    <source>
        <dbReference type="Proteomes" id="UP000199413"/>
    </source>
</evidence>
<feature type="binding site" description="in other chain" evidence="7">
    <location>
        <begin position="189"/>
        <end position="190"/>
    </location>
    <ligand>
        <name>substrate</name>
        <note>ligand shared between dimeric partners</note>
    </ligand>
</feature>
<dbReference type="GO" id="GO:0006098">
    <property type="term" value="P:pentose-phosphate shunt"/>
    <property type="evidence" value="ECO:0007669"/>
    <property type="project" value="UniProtKB-UniPathway"/>
</dbReference>
<dbReference type="AlphaFoldDB" id="A0A1C6T9P5"/>
<dbReference type="PROSITE" id="PS00461">
    <property type="entry name" value="6PGD"/>
    <property type="match status" value="1"/>
</dbReference>
<dbReference type="OrthoDB" id="9804542at2"/>
<name>A0A1C6T9P5_9ACTN</name>
<dbReference type="InterPro" id="IPR036291">
    <property type="entry name" value="NAD(P)-bd_dom_sf"/>
</dbReference>
<evidence type="ECO:0000256" key="2">
    <source>
        <dbReference type="ARBA" id="ARBA00011738"/>
    </source>
</evidence>
<keyword evidence="5 9" id="KW-0521">NADP</keyword>
<dbReference type="InterPro" id="IPR006115">
    <property type="entry name" value="6PGDH_NADP-bd"/>
</dbReference>
<evidence type="ECO:0000256" key="1">
    <source>
        <dbReference type="ARBA" id="ARBA00008419"/>
    </source>
</evidence>
<dbReference type="RefSeq" id="WP_091346810.1">
    <property type="nucleotide sequence ID" value="NZ_FMHV01000002.1"/>
</dbReference>
<evidence type="ECO:0000256" key="5">
    <source>
        <dbReference type="PIRNR" id="PIRNR000109"/>
    </source>
</evidence>
<feature type="binding site" description="in other chain" evidence="7">
    <location>
        <position position="291"/>
    </location>
    <ligand>
        <name>substrate</name>
        <note>ligand shared between dimeric partners</note>
    </ligand>
</feature>
<keyword evidence="3 5" id="KW-0560">Oxidoreductase</keyword>
<dbReference type="NCBIfam" id="NF006765">
    <property type="entry name" value="PRK09287.1"/>
    <property type="match status" value="1"/>
</dbReference>
<feature type="binding site" evidence="7">
    <location>
        <position position="450"/>
    </location>
    <ligand>
        <name>substrate</name>
        <note>ligand shared between dimeric partners</note>
    </ligand>
</feature>
<dbReference type="SMART" id="SM01350">
    <property type="entry name" value="6PGD"/>
    <property type="match status" value="1"/>
</dbReference>
<feature type="binding site" evidence="8">
    <location>
        <position position="106"/>
    </location>
    <ligand>
        <name>NADP(+)</name>
        <dbReference type="ChEBI" id="CHEBI:58349"/>
    </ligand>
</feature>
<feature type="binding site" description="in other chain" evidence="7">
    <location>
        <position position="194"/>
    </location>
    <ligand>
        <name>substrate</name>
        <note>ligand shared between dimeric partners</note>
    </ligand>
</feature>
<dbReference type="SUPFAM" id="SSF48179">
    <property type="entry name" value="6-phosphogluconate dehydrogenase C-terminal domain-like"/>
    <property type="match status" value="1"/>
</dbReference>
<dbReference type="InterPro" id="IPR006184">
    <property type="entry name" value="6PGdom_BS"/>
</dbReference>
<dbReference type="GO" id="GO:0050661">
    <property type="term" value="F:NADP binding"/>
    <property type="evidence" value="ECO:0007669"/>
    <property type="project" value="InterPro"/>
</dbReference>
<evidence type="ECO:0000256" key="6">
    <source>
        <dbReference type="PIRSR" id="PIRSR000109-1"/>
    </source>
</evidence>
<sequence>MAQRATAQVGVTGLAVMGRNLARNLARNGFTVAVHNRSPERTRRLIAEHGGEGTFVPSESLGDFVDSLERPRAIIVMVKAGAPTDAVVNELVPLLEPGDIVVDCGNAHFAATRRREETLRGHGLHFVGTGVSGGEEGALHGPSIMPGGSAESYARLGPMFEKIAAQVDGTPCCRHIGPDGAGHFVKMVHNGIEYADMQLIAEAYDLLRAGMSASPAEIAEIFREWNSGELESFLIEITADVLAHTDAATGRPFVDVVLDQAEQKGTGRWTVQNALDLGIPITGIAEATFARSLSGHADQRAAARRAFAAASEKWQVEERGTFVEDVRRALLASKIVAYAQGFDHIRAGSREYDWNIDLGGTATIWRGGCIIRARFLDRIREAYDAEPELPTLLVAPWFAETVNAGVPGWRKVVAYAARAGVPTPAFSSSLAYFDALRAERLPAALIQALRDDFGAHTYRRVDRAGSFHTLWAGDRSEVEA</sequence>
<dbReference type="Pfam" id="PF00393">
    <property type="entry name" value="6PGD"/>
    <property type="match status" value="1"/>
</dbReference>
<dbReference type="UniPathway" id="UPA00115">
    <property type="reaction ID" value="UER00410"/>
</dbReference>
<gene>
    <name evidence="11" type="ORF">GA0070624_6245</name>
</gene>
<dbReference type="EMBL" id="FMHV01000002">
    <property type="protein sequence ID" value="SCL38526.1"/>
    <property type="molecule type" value="Genomic_DNA"/>
</dbReference>
<proteinExistence type="inferred from homology"/>
<dbReference type="GO" id="GO:0004616">
    <property type="term" value="F:phosphogluconate dehydrogenase (decarboxylating) activity"/>
    <property type="evidence" value="ECO:0007669"/>
    <property type="project" value="UniProtKB-EC"/>
</dbReference>
<keyword evidence="12" id="KW-1185">Reference proteome</keyword>
<dbReference type="Gene3D" id="1.10.1040.10">
    <property type="entry name" value="N-(1-d-carboxylethyl)-l-norvaline Dehydrogenase, domain 2"/>
    <property type="match status" value="1"/>
</dbReference>
<feature type="binding site" description="in other chain" evidence="7">
    <location>
        <position position="106"/>
    </location>
    <ligand>
        <name>substrate</name>
        <note>ligand shared between dimeric partners</note>
    </ligand>
</feature>
<feature type="binding site" evidence="8">
    <location>
        <begin position="78"/>
        <end position="80"/>
    </location>
    <ligand>
        <name>NADP(+)</name>
        <dbReference type="ChEBI" id="CHEBI:58349"/>
    </ligand>
</feature>
<comment type="pathway">
    <text evidence="5 9">Carbohydrate degradation; pentose phosphate pathway; D-ribulose 5-phosphate from D-glucose 6-phosphate (oxidative stage): step 3/3.</text>
</comment>
<feature type="active site" description="Proton acceptor" evidence="6">
    <location>
        <position position="186"/>
    </location>
</feature>
<dbReference type="PIRSF" id="PIRSF000109">
    <property type="entry name" value="6PGD"/>
    <property type="match status" value="1"/>
</dbReference>
<keyword evidence="5 9" id="KW-0570">Pentose shunt</keyword>
<dbReference type="EC" id="1.1.1.44" evidence="5 9"/>
<evidence type="ECO:0000256" key="8">
    <source>
        <dbReference type="PIRSR" id="PIRSR000109-3"/>
    </source>
</evidence>
<feature type="binding site" evidence="8">
    <location>
        <begin position="36"/>
        <end position="38"/>
    </location>
    <ligand>
        <name>NADP(+)</name>
        <dbReference type="ChEBI" id="CHEBI:58349"/>
    </ligand>
</feature>
<evidence type="ECO:0000256" key="4">
    <source>
        <dbReference type="ARBA" id="ARBA00023064"/>
    </source>
</evidence>
<comment type="function">
    <text evidence="5">Catalyzes the oxidative decarboxylation of 6-phosphogluconate to ribulose 5-phosphate and CO(2), with concomitant reduction of NADP to NADPH.</text>
</comment>
<evidence type="ECO:0000256" key="7">
    <source>
        <dbReference type="PIRSR" id="PIRSR000109-2"/>
    </source>
</evidence>